<sequence length="524" mass="58667">MLSESQLEEAASQLRSFQVESEAHLKSHVDILQKYGQLMEDYKRLRSDYEEERDSREKYKQLAKGQERNPFVLVLVDGDGMIFDDDLVSSGADGGTRAAQLLNEVVRKSLRTRGLEHCKVMVRVYANLAGLSKALSKSKLAGPEKRSLTPFVANFNRSSELFDFVDAGELKENADFKIRAMFRQFVDNAQCKHIFFAACHDVGYISELTPYMSSRDRITLVRGSGFHPEFVKLGLRVEDFPHLFRTTPLTLEAGTFTKTVISPPPPAQPSNHNSGPSADNGRVCGFYQKGSCRYGNTCKNLHIKAGNGNALPDQVSSPNKFHMSNLTRSDNDFMNGNRPSESAQSMADFTQLPNEVDLPPNKVPVNKDQHRLDPYLELATKEERAAFQARTMRRKLCNNFHLTGECPSGDHCNYDHFPIDQGMLNCLKFVARNLPCQRKGACRLSTCFLGHVCQKEDCRHRGGKTYCKLPFTAHNLDLKCADFLPAIQGSRDTEDGTDENRLSPSHGSESGDEGATLSKHDVGW</sequence>
<evidence type="ECO:0000256" key="4">
    <source>
        <dbReference type="PROSITE-ProRule" id="PRU00723"/>
    </source>
</evidence>
<feature type="compositionally biased region" description="Basic and acidic residues" evidence="6">
    <location>
        <begin position="491"/>
        <end position="501"/>
    </location>
</feature>
<evidence type="ECO:0000256" key="5">
    <source>
        <dbReference type="SAM" id="Coils"/>
    </source>
</evidence>
<dbReference type="PANTHER" id="PTHR37543:SF1">
    <property type="entry name" value="CCCH ZINC FINGER DNA BINDING PROTEIN (AFU_ORTHOLOGUE AFUA_5G12760)"/>
    <property type="match status" value="1"/>
</dbReference>
<feature type="zinc finger region" description="C3H1-type" evidence="4">
    <location>
        <begin position="278"/>
        <end position="305"/>
    </location>
</feature>
<evidence type="ECO:0000313" key="9">
    <source>
        <dbReference type="Proteomes" id="UP000660729"/>
    </source>
</evidence>
<keyword evidence="5" id="KW-0175">Coiled coil</keyword>
<accession>A0A8H6VDV7</accession>
<gene>
    <name evidence="8" type="ORF">HII31_11014</name>
</gene>
<dbReference type="EMBL" id="JABCIY010000224">
    <property type="protein sequence ID" value="KAF7187675.1"/>
    <property type="molecule type" value="Genomic_DNA"/>
</dbReference>
<protein>
    <recommendedName>
        <fullName evidence="7">C3H1-type domain-containing protein</fullName>
    </recommendedName>
</protein>
<dbReference type="SMART" id="SM00356">
    <property type="entry name" value="ZnF_C3H1"/>
    <property type="match status" value="2"/>
</dbReference>
<dbReference type="InterPro" id="IPR057654">
    <property type="entry name" value="Znf-CCCH_tandem"/>
</dbReference>
<reference evidence="8" key="1">
    <citation type="submission" date="2020-04" db="EMBL/GenBank/DDBJ databases">
        <title>Draft genome resource of the tomato pathogen Pseudocercospora fuligena.</title>
        <authorList>
            <person name="Zaccaron A."/>
        </authorList>
    </citation>
    <scope>NUCLEOTIDE SEQUENCE</scope>
    <source>
        <strain evidence="8">PF001</strain>
    </source>
</reference>
<dbReference type="PROSITE" id="PS50103">
    <property type="entry name" value="ZF_C3H1"/>
    <property type="match status" value="2"/>
</dbReference>
<feature type="region of interest" description="Disordered" evidence="6">
    <location>
        <begin position="259"/>
        <end position="278"/>
    </location>
</feature>
<dbReference type="OrthoDB" id="2270193at2759"/>
<evidence type="ECO:0000256" key="2">
    <source>
        <dbReference type="ARBA" id="ARBA00022771"/>
    </source>
</evidence>
<feature type="domain" description="C3H1-type" evidence="7">
    <location>
        <begin position="391"/>
        <end position="419"/>
    </location>
</feature>
<keyword evidence="1 4" id="KW-0479">Metal-binding</keyword>
<dbReference type="AlphaFoldDB" id="A0A8H6VDV7"/>
<feature type="domain" description="C3H1-type" evidence="7">
    <location>
        <begin position="278"/>
        <end position="305"/>
    </location>
</feature>
<dbReference type="Pfam" id="PF25542">
    <property type="entry name" value="zf-CCCH_12"/>
    <property type="match status" value="1"/>
</dbReference>
<dbReference type="Pfam" id="PF25543">
    <property type="entry name" value="zf-CCCH_tandem"/>
    <property type="match status" value="1"/>
</dbReference>
<dbReference type="InterPro" id="IPR036855">
    <property type="entry name" value="Znf_CCCH_sf"/>
</dbReference>
<proteinExistence type="predicted"/>
<dbReference type="PANTHER" id="PTHR37543">
    <property type="entry name" value="CCCH ZINC FINGER DNA BINDING PROTEIN (AFU_ORTHOLOGUE AFUA_5G12760)"/>
    <property type="match status" value="1"/>
</dbReference>
<dbReference type="InterPro" id="IPR000571">
    <property type="entry name" value="Znf_CCCH"/>
</dbReference>
<dbReference type="GO" id="GO:0008270">
    <property type="term" value="F:zinc ion binding"/>
    <property type="evidence" value="ECO:0007669"/>
    <property type="project" value="UniProtKB-KW"/>
</dbReference>
<evidence type="ECO:0000259" key="7">
    <source>
        <dbReference type="PROSITE" id="PS50103"/>
    </source>
</evidence>
<dbReference type="InterPro" id="IPR057683">
    <property type="entry name" value="DUF7923"/>
</dbReference>
<evidence type="ECO:0000256" key="3">
    <source>
        <dbReference type="ARBA" id="ARBA00022833"/>
    </source>
</evidence>
<name>A0A8H6VDV7_9PEZI</name>
<comment type="caution">
    <text evidence="8">The sequence shown here is derived from an EMBL/GenBank/DDBJ whole genome shotgun (WGS) entry which is preliminary data.</text>
</comment>
<keyword evidence="9" id="KW-1185">Reference proteome</keyword>
<evidence type="ECO:0000256" key="6">
    <source>
        <dbReference type="SAM" id="MobiDB-lite"/>
    </source>
</evidence>
<feature type="coiled-coil region" evidence="5">
    <location>
        <begin position="32"/>
        <end position="69"/>
    </location>
</feature>
<dbReference type="Pfam" id="PF25540">
    <property type="entry name" value="DUF7923"/>
    <property type="match status" value="1"/>
</dbReference>
<feature type="region of interest" description="Disordered" evidence="6">
    <location>
        <begin position="491"/>
        <end position="524"/>
    </location>
</feature>
<organism evidence="8 9">
    <name type="scientific">Pseudocercospora fuligena</name>
    <dbReference type="NCBI Taxonomy" id="685502"/>
    <lineage>
        <taxon>Eukaryota</taxon>
        <taxon>Fungi</taxon>
        <taxon>Dikarya</taxon>
        <taxon>Ascomycota</taxon>
        <taxon>Pezizomycotina</taxon>
        <taxon>Dothideomycetes</taxon>
        <taxon>Dothideomycetidae</taxon>
        <taxon>Mycosphaerellales</taxon>
        <taxon>Mycosphaerellaceae</taxon>
        <taxon>Pseudocercospora</taxon>
    </lineage>
</organism>
<keyword evidence="3 4" id="KW-0862">Zinc</keyword>
<feature type="zinc finger region" description="C3H1-type" evidence="4">
    <location>
        <begin position="391"/>
        <end position="419"/>
    </location>
</feature>
<evidence type="ECO:0000313" key="8">
    <source>
        <dbReference type="EMBL" id="KAF7187675.1"/>
    </source>
</evidence>
<evidence type="ECO:0000256" key="1">
    <source>
        <dbReference type="ARBA" id="ARBA00022723"/>
    </source>
</evidence>
<dbReference type="SUPFAM" id="SSF90229">
    <property type="entry name" value="CCCH zinc finger"/>
    <property type="match status" value="1"/>
</dbReference>
<keyword evidence="2 4" id="KW-0863">Zinc-finger</keyword>
<dbReference type="Proteomes" id="UP000660729">
    <property type="component" value="Unassembled WGS sequence"/>
</dbReference>